<feature type="domain" description="SbsA Ig-like" evidence="3">
    <location>
        <begin position="167"/>
        <end position="254"/>
    </location>
</feature>
<accession>A0A660SI31</accession>
<evidence type="ECO:0000256" key="2">
    <source>
        <dbReference type="SAM" id="MobiDB-lite"/>
    </source>
</evidence>
<dbReference type="Proteomes" id="UP000268469">
    <property type="component" value="Unassembled WGS sequence"/>
</dbReference>
<feature type="region of interest" description="Disordered" evidence="2">
    <location>
        <begin position="159"/>
        <end position="185"/>
    </location>
</feature>
<proteinExistence type="predicted"/>
<protein>
    <recommendedName>
        <fullName evidence="3">SbsA Ig-like domain-containing protein</fullName>
    </recommendedName>
</protein>
<keyword evidence="1" id="KW-0732">Signal</keyword>
<evidence type="ECO:0000259" key="3">
    <source>
        <dbReference type="Pfam" id="PF13205"/>
    </source>
</evidence>
<feature type="domain" description="SbsA Ig-like" evidence="3">
    <location>
        <begin position="36"/>
        <end position="136"/>
    </location>
</feature>
<dbReference type="Pfam" id="PF13205">
    <property type="entry name" value="Big_5"/>
    <property type="match status" value="2"/>
</dbReference>
<evidence type="ECO:0000313" key="4">
    <source>
        <dbReference type="EMBL" id="RKX69786.1"/>
    </source>
</evidence>
<feature type="compositionally biased region" description="Polar residues" evidence="2">
    <location>
        <begin position="168"/>
        <end position="185"/>
    </location>
</feature>
<dbReference type="AlphaFoldDB" id="A0A660SI31"/>
<reference evidence="4 5" key="1">
    <citation type="submission" date="2018-06" db="EMBL/GenBank/DDBJ databases">
        <title>Extensive metabolic versatility and redundancy in microbially diverse, dynamic hydrothermal sediments.</title>
        <authorList>
            <person name="Dombrowski N."/>
            <person name="Teske A."/>
            <person name="Baker B.J."/>
        </authorList>
    </citation>
    <scope>NUCLEOTIDE SEQUENCE [LARGE SCALE GENOMIC DNA]</scope>
    <source>
        <strain evidence="4">B36_G15</strain>
    </source>
</reference>
<sequence length="399" mass="43937">MMRWVILLGVLILFISCPENPLEKFPLTETGAANLPRITAVDPANGAELKDDNPNQSGIQATVTITFSDYMDETTLTTDNIEILNTTTGSKLTGFELNYNKTGRKLYIRHEDWPDDAAYLITLKTAIKNTYGSPLDGDGDNIDDGSPYDDGLTTFYTGAGSGDLVPTDQPTITDATPPQKNNQSHLPSITLTFSTNMDTATLTTSTINLLNSDSNSVSITRVSVTPTQVTFQPTDSLDNFRKYYVVVKSSQIKASYPTHTPSYLFYLDGDRDGPEADEPDSVWYFYTDDTTGHDEPPHVTDAQKITGGVKITLDQRMDGSTITATTVRVYDETGYIPGRIVTYNDGNNGYIEYYFLRGATGKLDVFVSREATSEDGLKLDSNNNGIGGEFDDDYWKYGL</sequence>
<dbReference type="InterPro" id="IPR014755">
    <property type="entry name" value="Cu-Rt/internalin_Ig-like"/>
</dbReference>
<dbReference type="Gene3D" id="2.60.40.1220">
    <property type="match status" value="2"/>
</dbReference>
<dbReference type="InterPro" id="IPR032812">
    <property type="entry name" value="SbsA_Ig"/>
</dbReference>
<comment type="caution">
    <text evidence="4">The sequence shown here is derived from an EMBL/GenBank/DDBJ whole genome shotgun (WGS) entry which is preliminary data.</text>
</comment>
<name>A0A660SI31_UNCW3</name>
<organism evidence="4 5">
    <name type="scientific">candidate division WOR-3 bacterium</name>
    <dbReference type="NCBI Taxonomy" id="2052148"/>
    <lineage>
        <taxon>Bacteria</taxon>
        <taxon>Bacteria division WOR-3</taxon>
    </lineage>
</organism>
<evidence type="ECO:0000313" key="5">
    <source>
        <dbReference type="Proteomes" id="UP000268469"/>
    </source>
</evidence>
<dbReference type="EMBL" id="QNBE01000066">
    <property type="protein sequence ID" value="RKX69786.1"/>
    <property type="molecule type" value="Genomic_DNA"/>
</dbReference>
<gene>
    <name evidence="4" type="ORF">DRP53_07155</name>
</gene>
<dbReference type="PROSITE" id="PS51257">
    <property type="entry name" value="PROKAR_LIPOPROTEIN"/>
    <property type="match status" value="1"/>
</dbReference>
<evidence type="ECO:0000256" key="1">
    <source>
        <dbReference type="ARBA" id="ARBA00022729"/>
    </source>
</evidence>